<evidence type="ECO:0000313" key="6">
    <source>
        <dbReference type="Proteomes" id="UP000564644"/>
    </source>
</evidence>
<sequence length="314" mass="35480">MSIAAESIVGNAKHRYQVTENWAKLPEGIELGYTHGIVTDKRNYVYVFHTGSPSVLKFDADGNWLASWGEEFAGGAHGFYLHEEKDGSERLYMTDTARGLTVKSNLHGEALLTIGAPERPDLYGEGRRFIPTDVAVDPEGFIYIADGYGESWIHKYTAEGEYLFSWGGKGSEPGQLNCPHGVSIDLRRGEPEVYVADRGNHRIQVFTTEGRLKRMFDDDLDMPCSFFFAGDEVYIPDLHSRVTILDRNDLLITHLGEDQQAYKQEGWPNLPKSYFRARKFSSPHGVCVDREGSVYVAEWTVDGRLTKLVRMRDE</sequence>
<dbReference type="PANTHER" id="PTHR10680:SF38">
    <property type="entry name" value="BLL1368 PROTEIN"/>
    <property type="match status" value="1"/>
</dbReference>
<keyword evidence="6" id="KW-1185">Reference proteome</keyword>
<dbReference type="Proteomes" id="UP000564644">
    <property type="component" value="Unassembled WGS sequence"/>
</dbReference>
<dbReference type="SUPFAM" id="SSF101898">
    <property type="entry name" value="NHL repeat"/>
    <property type="match status" value="1"/>
</dbReference>
<dbReference type="RefSeq" id="WP_185132979.1">
    <property type="nucleotide sequence ID" value="NZ_JACJVO010000046.1"/>
</dbReference>
<proteinExistence type="predicted"/>
<evidence type="ECO:0000256" key="2">
    <source>
        <dbReference type="ARBA" id="ARBA00022737"/>
    </source>
</evidence>
<dbReference type="PROSITE" id="PS51125">
    <property type="entry name" value="NHL"/>
    <property type="match status" value="1"/>
</dbReference>
<organism evidence="5 6">
    <name type="scientific">Cohnella zeiphila</name>
    <dbReference type="NCBI Taxonomy" id="2761120"/>
    <lineage>
        <taxon>Bacteria</taxon>
        <taxon>Bacillati</taxon>
        <taxon>Bacillota</taxon>
        <taxon>Bacilli</taxon>
        <taxon>Bacillales</taxon>
        <taxon>Paenibacillaceae</taxon>
        <taxon>Cohnella</taxon>
    </lineage>
</organism>
<accession>A0A7X0SSI7</accession>
<evidence type="ECO:0000256" key="3">
    <source>
        <dbReference type="ARBA" id="ARBA00023180"/>
    </source>
</evidence>
<protein>
    <recommendedName>
        <fullName evidence="7">6-bladed beta-propeller</fullName>
    </recommendedName>
</protein>
<comment type="caution">
    <text evidence="5">The sequence shown here is derived from an EMBL/GenBank/DDBJ whole genome shotgun (WGS) entry which is preliminary data.</text>
</comment>
<keyword evidence="3" id="KW-0325">Glycoprotein</keyword>
<evidence type="ECO:0000256" key="4">
    <source>
        <dbReference type="PROSITE-ProRule" id="PRU00504"/>
    </source>
</evidence>
<name>A0A7X0SSI7_9BACL</name>
<dbReference type="InterPro" id="IPR011042">
    <property type="entry name" value="6-blade_b-propeller_TolB-like"/>
</dbReference>
<evidence type="ECO:0000256" key="1">
    <source>
        <dbReference type="ARBA" id="ARBA00022729"/>
    </source>
</evidence>
<dbReference type="InterPro" id="IPR001258">
    <property type="entry name" value="NHL_repeat"/>
</dbReference>
<dbReference type="PANTHER" id="PTHR10680">
    <property type="entry name" value="PEPTIDYL-GLYCINE ALPHA-AMIDATING MONOOXYGENASE"/>
    <property type="match status" value="1"/>
</dbReference>
<dbReference type="EMBL" id="JACJVO010000046">
    <property type="protein sequence ID" value="MBB6735327.1"/>
    <property type="molecule type" value="Genomic_DNA"/>
</dbReference>
<keyword evidence="2" id="KW-0677">Repeat</keyword>
<keyword evidence="1" id="KW-0732">Signal</keyword>
<gene>
    <name evidence="5" type="ORF">H7C18_30875</name>
</gene>
<reference evidence="5 6" key="1">
    <citation type="submission" date="2020-08" db="EMBL/GenBank/DDBJ databases">
        <title>Cohnella phylogeny.</title>
        <authorList>
            <person name="Dunlap C."/>
        </authorList>
    </citation>
    <scope>NUCLEOTIDE SEQUENCE [LARGE SCALE GENOMIC DNA]</scope>
    <source>
        <strain evidence="5 6">CBP 2801</strain>
    </source>
</reference>
<evidence type="ECO:0008006" key="7">
    <source>
        <dbReference type="Google" id="ProtNLM"/>
    </source>
</evidence>
<evidence type="ECO:0000313" key="5">
    <source>
        <dbReference type="EMBL" id="MBB6735327.1"/>
    </source>
</evidence>
<feature type="repeat" description="NHL" evidence="4">
    <location>
        <begin position="163"/>
        <end position="209"/>
    </location>
</feature>
<dbReference type="Gene3D" id="2.120.10.30">
    <property type="entry name" value="TolB, C-terminal domain"/>
    <property type="match status" value="1"/>
</dbReference>
<dbReference type="AlphaFoldDB" id="A0A7X0SSI7"/>
<dbReference type="Pfam" id="PF01436">
    <property type="entry name" value="NHL"/>
    <property type="match status" value="2"/>
</dbReference>